<dbReference type="EMBL" id="PCSH01000051">
    <property type="protein sequence ID" value="PIP41640.1"/>
    <property type="molecule type" value="Genomic_DNA"/>
</dbReference>
<dbReference type="AlphaFoldDB" id="A0A2H0A9Y2"/>
<reference evidence="1 2" key="1">
    <citation type="submission" date="2017-09" db="EMBL/GenBank/DDBJ databases">
        <title>Depth-based differentiation of microbial function through sediment-hosted aquifers and enrichment of novel symbionts in the deep terrestrial subsurface.</title>
        <authorList>
            <person name="Probst A.J."/>
            <person name="Ladd B."/>
            <person name="Jarett J.K."/>
            <person name="Geller-Mcgrath D.E."/>
            <person name="Sieber C.M."/>
            <person name="Emerson J.B."/>
            <person name="Anantharaman K."/>
            <person name="Thomas B.C."/>
            <person name="Malmstrom R."/>
            <person name="Stieglmeier M."/>
            <person name="Klingl A."/>
            <person name="Woyke T."/>
            <person name="Ryan C.M."/>
            <person name="Banfield J.F."/>
        </authorList>
    </citation>
    <scope>NUCLEOTIDE SEQUENCE [LARGE SCALE GENOMIC DNA]</scope>
    <source>
        <strain evidence="1">CG23_combo_of_CG06-09_8_20_14_all_40_23</strain>
    </source>
</reference>
<gene>
    <name evidence="1" type="ORF">COX18_02815</name>
</gene>
<protein>
    <recommendedName>
        <fullName evidence="3">Transglutaminase-like domain-containing protein</fullName>
    </recommendedName>
</protein>
<dbReference type="Gene3D" id="3.10.620.30">
    <property type="match status" value="1"/>
</dbReference>
<evidence type="ECO:0000313" key="1">
    <source>
        <dbReference type="EMBL" id="PIP41640.1"/>
    </source>
</evidence>
<organism evidence="1 2">
    <name type="scientific">Candidatus Desantisbacteria bacterium CG23_combo_of_CG06-09_8_20_14_all_40_23</name>
    <dbReference type="NCBI Taxonomy" id="1974550"/>
    <lineage>
        <taxon>Bacteria</taxon>
        <taxon>Candidatus Desantisiibacteriota</taxon>
    </lineage>
</organism>
<accession>A0A2H0A9Y2</accession>
<evidence type="ECO:0000313" key="2">
    <source>
        <dbReference type="Proteomes" id="UP000231067"/>
    </source>
</evidence>
<proteinExistence type="predicted"/>
<dbReference type="Proteomes" id="UP000231067">
    <property type="component" value="Unassembled WGS sequence"/>
</dbReference>
<comment type="caution">
    <text evidence="1">The sequence shown here is derived from an EMBL/GenBank/DDBJ whole genome shotgun (WGS) entry which is preliminary data.</text>
</comment>
<name>A0A2H0A9Y2_9BACT</name>
<sequence>MKKIGIWMGFIIIGHVSIIYADPIDPYILEYRINHEFNTPFEVESLHFKEKRFSLNIQPSSQGMKIDFEEGLGTDVTGKIYSNLDLNGHILEAQAKLAIKKERFVLSTGLAHLNQTPLMKESLFGKVGFSFLPSSMFGLINHEGKINIGWMHLPDLYSRWTNGKDGTDLFGGGAIWRFHTESYKIEPDFLFKSELKMTAYLFSELPKKKDAFYPYDEDIIGAFGDFPVNYNLSFIKKLSPGCNMEMDYQGEINPSFYPYGGGLIPLSHGVISKVNLKPTDTFLLQLMAYLPISIKKISYSNPNASFMSKEISANLEFKEKHNWNHRLLLDYDYENNQVKEVTFSTSRRFNSFDSGVYYTNNNNHSSQHTVGIYLSTQKRTDYSRYDLKEYQEFPSQFFGKNQKEDMHGLKNKGFEETVAALDTPEKVASYLAQFFRYRTEGKFIPQTSRETFEKKMGDCDDQARFASFVLTQHGYEAYVLTYFGRRVAHGISVYKDHNGKWNSIEYGKIFYAQAENPEELITRIEPGMLRYILFKPNDSYEVKSYVQSQTLEKIINWFWAD</sequence>
<evidence type="ECO:0008006" key="3">
    <source>
        <dbReference type="Google" id="ProtNLM"/>
    </source>
</evidence>